<accession>D1CHA0</accession>
<evidence type="ECO:0000313" key="3">
    <source>
        <dbReference type="Proteomes" id="UP000000323"/>
    </source>
</evidence>
<dbReference type="OrthoDB" id="9808360at2"/>
<dbReference type="NCBIfam" id="TIGR00738">
    <property type="entry name" value="rrf2_super"/>
    <property type="match status" value="1"/>
</dbReference>
<dbReference type="InterPro" id="IPR030489">
    <property type="entry name" value="TR_Rrf2-type_CS"/>
</dbReference>
<dbReference type="Gene3D" id="1.10.10.10">
    <property type="entry name" value="Winged helix-like DNA-binding domain superfamily/Winged helix DNA-binding domain"/>
    <property type="match status" value="1"/>
</dbReference>
<dbReference type="PANTHER" id="PTHR33221:SF5">
    <property type="entry name" value="HTH-TYPE TRANSCRIPTIONAL REGULATOR ISCR"/>
    <property type="match status" value="1"/>
</dbReference>
<dbReference type="InterPro" id="IPR036390">
    <property type="entry name" value="WH_DNA-bd_sf"/>
</dbReference>
<dbReference type="Proteomes" id="UP000000323">
    <property type="component" value="Chromosome 2"/>
</dbReference>
<dbReference type="HOGENOM" id="CLU_107144_1_1_0"/>
<dbReference type="GO" id="GO:0005829">
    <property type="term" value="C:cytosol"/>
    <property type="evidence" value="ECO:0007669"/>
    <property type="project" value="TreeGrafter"/>
</dbReference>
<evidence type="ECO:0000313" key="2">
    <source>
        <dbReference type="EMBL" id="ACZ43121.1"/>
    </source>
</evidence>
<dbReference type="PROSITE" id="PS51197">
    <property type="entry name" value="HTH_RRF2_2"/>
    <property type="match status" value="1"/>
</dbReference>
<evidence type="ECO:0000256" key="1">
    <source>
        <dbReference type="ARBA" id="ARBA00023125"/>
    </source>
</evidence>
<dbReference type="PANTHER" id="PTHR33221">
    <property type="entry name" value="WINGED HELIX-TURN-HELIX TRANSCRIPTIONAL REGULATOR, RRF2 FAMILY"/>
    <property type="match status" value="1"/>
</dbReference>
<dbReference type="SUPFAM" id="SSF46785">
    <property type="entry name" value="Winged helix' DNA-binding domain"/>
    <property type="match status" value="1"/>
</dbReference>
<dbReference type="KEGG" id="ttr:Tter_2222"/>
<dbReference type="EMBL" id="CP001826">
    <property type="protein sequence ID" value="ACZ43121.1"/>
    <property type="molecule type" value="Genomic_DNA"/>
</dbReference>
<dbReference type="STRING" id="525904.Tter_2222"/>
<dbReference type="InterPro" id="IPR000944">
    <property type="entry name" value="Tscrpt_reg_Rrf2"/>
</dbReference>
<dbReference type="InterPro" id="IPR036388">
    <property type="entry name" value="WH-like_DNA-bd_sf"/>
</dbReference>
<dbReference type="RefSeq" id="WP_012876152.1">
    <property type="nucleotide sequence ID" value="NC_013526.1"/>
</dbReference>
<keyword evidence="1" id="KW-0238">DNA-binding</keyword>
<sequence length="153" mass="17058">MHITARADYALRAAIEMAASWPQPLKGEQISEAQDIPIKFLESILLDLKRAGLVRTQRGQAGGYWLGREPAEISLADIIRAVEGPLANVRGMSPEEITYKGRAATLRDVWVALRANMRAVLETTTLAHMVRGELPEQLHPLLQDPDAWVRRGR</sequence>
<dbReference type="Pfam" id="PF02082">
    <property type="entry name" value="Rrf2"/>
    <property type="match status" value="1"/>
</dbReference>
<protein>
    <submittedName>
        <fullName evidence="2">Transcriptional regulator, BadM/Rrf2 family</fullName>
    </submittedName>
</protein>
<dbReference type="eggNOG" id="COG1959">
    <property type="taxonomic scope" value="Bacteria"/>
</dbReference>
<name>D1CHA0_THET1</name>
<dbReference type="PROSITE" id="PS01332">
    <property type="entry name" value="HTH_RRF2_1"/>
    <property type="match status" value="1"/>
</dbReference>
<reference evidence="3" key="1">
    <citation type="journal article" date="2010" name="Stand. Genomic Sci.">
        <title>Complete genome sequence of 'Thermobaculum terrenum' type strain (YNP1).</title>
        <authorList>
            <person name="Kiss H."/>
            <person name="Cleland D."/>
            <person name="Lapidus A."/>
            <person name="Lucas S."/>
            <person name="Glavina Del Rio T."/>
            <person name="Nolan M."/>
            <person name="Tice H."/>
            <person name="Han C."/>
            <person name="Goodwin L."/>
            <person name="Pitluck S."/>
            <person name="Liolios K."/>
            <person name="Ivanova N."/>
            <person name="Mavromatis K."/>
            <person name="Ovchinnikova G."/>
            <person name="Pati A."/>
            <person name="Chen A."/>
            <person name="Palaniappan K."/>
            <person name="Land M."/>
            <person name="Hauser L."/>
            <person name="Chang Y."/>
            <person name="Jeffries C."/>
            <person name="Lu M."/>
            <person name="Brettin T."/>
            <person name="Detter J."/>
            <person name="Goker M."/>
            <person name="Tindall B."/>
            <person name="Beck B."/>
            <person name="McDermott T."/>
            <person name="Woyke T."/>
            <person name="Bristow J."/>
            <person name="Eisen J."/>
            <person name="Markowitz V."/>
            <person name="Hugenholtz P."/>
            <person name="Kyrpides N."/>
            <person name="Klenk H."/>
            <person name="Cheng J."/>
        </authorList>
    </citation>
    <scope>NUCLEOTIDE SEQUENCE [LARGE SCALE GENOMIC DNA]</scope>
    <source>
        <strain evidence="3">ATCC BAA-798 / YNP1</strain>
    </source>
</reference>
<dbReference type="GO" id="GO:0003677">
    <property type="term" value="F:DNA binding"/>
    <property type="evidence" value="ECO:0007669"/>
    <property type="project" value="UniProtKB-KW"/>
</dbReference>
<dbReference type="GO" id="GO:0003700">
    <property type="term" value="F:DNA-binding transcription factor activity"/>
    <property type="evidence" value="ECO:0007669"/>
    <property type="project" value="TreeGrafter"/>
</dbReference>
<dbReference type="AlphaFoldDB" id="D1CHA0"/>
<keyword evidence="3" id="KW-1185">Reference proteome</keyword>
<organism evidence="2 3">
    <name type="scientific">Thermobaculum terrenum (strain ATCC BAA-798 / CCMEE 7001 / YNP1)</name>
    <dbReference type="NCBI Taxonomy" id="525904"/>
    <lineage>
        <taxon>Bacteria</taxon>
        <taxon>Bacillati</taxon>
        <taxon>Chloroflexota</taxon>
        <taxon>Chloroflexia</taxon>
        <taxon>Candidatus Thermobaculales</taxon>
        <taxon>Candidatus Thermobaculaceae</taxon>
        <taxon>Thermobaculum</taxon>
    </lineage>
</organism>
<gene>
    <name evidence="2" type="ordered locus">Tter_2222</name>
</gene>
<proteinExistence type="predicted"/>